<keyword evidence="1" id="KW-0812">Transmembrane</keyword>
<feature type="transmembrane region" description="Helical" evidence="1">
    <location>
        <begin position="36"/>
        <end position="57"/>
    </location>
</feature>
<evidence type="ECO:0000313" key="3">
    <source>
        <dbReference type="EMBL" id="KAB1636160.1"/>
    </source>
</evidence>
<accession>A0A7J5AXJ8</accession>
<keyword evidence="3" id="KW-0645">Protease</keyword>
<keyword evidence="3" id="KW-0378">Hydrolase</keyword>
<evidence type="ECO:0000313" key="4">
    <source>
        <dbReference type="Proteomes" id="UP000490386"/>
    </source>
</evidence>
<keyword evidence="4" id="KW-1185">Reference proteome</keyword>
<keyword evidence="3" id="KW-0482">Metalloprotease</keyword>
<feature type="transmembrane region" description="Helical" evidence="1">
    <location>
        <begin position="97"/>
        <end position="117"/>
    </location>
</feature>
<dbReference type="InterPro" id="IPR003675">
    <property type="entry name" value="Rce1/LyrA-like_dom"/>
</dbReference>
<proteinExistence type="predicted"/>
<feature type="transmembrane region" description="Helical" evidence="1">
    <location>
        <begin position="12"/>
        <end position="31"/>
    </location>
</feature>
<feature type="non-terminal residue" evidence="3">
    <location>
        <position position="1"/>
    </location>
</feature>
<keyword evidence="1" id="KW-1133">Transmembrane helix</keyword>
<dbReference type="Proteomes" id="UP000490386">
    <property type="component" value="Unassembled WGS sequence"/>
</dbReference>
<gene>
    <name evidence="3" type="ORF">F8O03_16660</name>
</gene>
<dbReference type="GO" id="GO:0004175">
    <property type="term" value="F:endopeptidase activity"/>
    <property type="evidence" value="ECO:0007669"/>
    <property type="project" value="UniProtKB-ARBA"/>
</dbReference>
<comment type="caution">
    <text evidence="3">The sequence shown here is derived from an EMBL/GenBank/DDBJ whole genome shotgun (WGS) entry which is preliminary data.</text>
</comment>
<keyword evidence="1" id="KW-0472">Membrane</keyword>
<protein>
    <submittedName>
        <fullName evidence="3">CPBP family intramembrane metalloprotease</fullName>
    </submittedName>
</protein>
<dbReference type="OrthoDB" id="4772204at2"/>
<dbReference type="GO" id="GO:0008237">
    <property type="term" value="F:metallopeptidase activity"/>
    <property type="evidence" value="ECO:0007669"/>
    <property type="project" value="UniProtKB-KW"/>
</dbReference>
<dbReference type="GO" id="GO:0080120">
    <property type="term" value="P:CAAX-box protein maturation"/>
    <property type="evidence" value="ECO:0007669"/>
    <property type="project" value="UniProtKB-ARBA"/>
</dbReference>
<dbReference type="RefSeq" id="WP_151424869.1">
    <property type="nucleotide sequence ID" value="NZ_WBJX01000007.1"/>
</dbReference>
<feature type="domain" description="CAAX prenyl protease 2/Lysostaphin resistance protein A-like" evidence="2">
    <location>
        <begin position="10"/>
        <end position="75"/>
    </location>
</feature>
<evidence type="ECO:0000259" key="2">
    <source>
        <dbReference type="Pfam" id="PF02517"/>
    </source>
</evidence>
<sequence>RVTVLGHHRELAALLITSFAFGFAHVVSYLFEDLGIFTIALNTLAVALDGALFYGAYRATGTLWVPILLHGLGDFGRFLQPGSNGATHAAMSTGDTIASLTLIIGAALALALVVSLARQDHRSRRGSRSTPSPVS</sequence>
<dbReference type="AlphaFoldDB" id="A0A7J5AXJ8"/>
<evidence type="ECO:0000256" key="1">
    <source>
        <dbReference type="SAM" id="Phobius"/>
    </source>
</evidence>
<reference evidence="3 4" key="1">
    <citation type="submission" date="2019-09" db="EMBL/GenBank/DDBJ databases">
        <title>Phylogeny of genus Pseudoclavibacter and closely related genus.</title>
        <authorList>
            <person name="Li Y."/>
        </authorList>
    </citation>
    <scope>NUCLEOTIDE SEQUENCE [LARGE SCALE GENOMIC DNA]</scope>
    <source>
        <strain evidence="3 4">THG-MD12</strain>
    </source>
</reference>
<dbReference type="GO" id="GO:0006508">
    <property type="term" value="P:proteolysis"/>
    <property type="evidence" value="ECO:0007669"/>
    <property type="project" value="UniProtKB-KW"/>
</dbReference>
<name>A0A7J5AXJ8_9MICO</name>
<dbReference type="Pfam" id="PF02517">
    <property type="entry name" value="Rce1-like"/>
    <property type="match status" value="1"/>
</dbReference>
<organism evidence="3 4">
    <name type="scientific">Pseudoclavibacter terrae</name>
    <dbReference type="NCBI Taxonomy" id="1530195"/>
    <lineage>
        <taxon>Bacteria</taxon>
        <taxon>Bacillati</taxon>
        <taxon>Actinomycetota</taxon>
        <taxon>Actinomycetes</taxon>
        <taxon>Micrococcales</taxon>
        <taxon>Microbacteriaceae</taxon>
        <taxon>Pseudoclavibacter</taxon>
    </lineage>
</organism>
<dbReference type="EMBL" id="WBJX01000007">
    <property type="protein sequence ID" value="KAB1636160.1"/>
    <property type="molecule type" value="Genomic_DNA"/>
</dbReference>